<gene>
    <name evidence="4" type="ORF">ZRA01_26080</name>
</gene>
<evidence type="ECO:0000256" key="3">
    <source>
        <dbReference type="ARBA" id="ARBA00022795"/>
    </source>
</evidence>
<evidence type="ECO:0000313" key="5">
    <source>
        <dbReference type="Proteomes" id="UP000318422"/>
    </source>
</evidence>
<dbReference type="OrthoDB" id="9180271at2"/>
<organism evidence="4 5">
    <name type="scientific">Zoogloea ramigera</name>
    <dbReference type="NCBI Taxonomy" id="350"/>
    <lineage>
        <taxon>Bacteria</taxon>
        <taxon>Pseudomonadati</taxon>
        <taxon>Pseudomonadota</taxon>
        <taxon>Betaproteobacteria</taxon>
        <taxon>Rhodocyclales</taxon>
        <taxon>Zoogloeaceae</taxon>
        <taxon>Zoogloea</taxon>
    </lineage>
</organism>
<dbReference type="AlphaFoldDB" id="A0A4Y4CU98"/>
<keyword evidence="4" id="KW-0282">Flagellum</keyword>
<dbReference type="InterPro" id="IPR007809">
    <property type="entry name" value="FlgN-like"/>
</dbReference>
<dbReference type="GO" id="GO:0044780">
    <property type="term" value="P:bacterial-type flagellum assembly"/>
    <property type="evidence" value="ECO:0007669"/>
    <property type="project" value="InterPro"/>
</dbReference>
<dbReference type="Gene3D" id="1.20.58.300">
    <property type="entry name" value="FlgN-like"/>
    <property type="match status" value="1"/>
</dbReference>
<name>A0A4Y4CU98_ZOORA</name>
<dbReference type="EMBL" id="BJNV01000046">
    <property type="protein sequence ID" value="GEC96535.1"/>
    <property type="molecule type" value="Genomic_DNA"/>
</dbReference>
<dbReference type="Pfam" id="PF05130">
    <property type="entry name" value="FlgN"/>
    <property type="match status" value="1"/>
</dbReference>
<dbReference type="Proteomes" id="UP000318422">
    <property type="component" value="Unassembled WGS sequence"/>
</dbReference>
<evidence type="ECO:0000256" key="1">
    <source>
        <dbReference type="ARBA" id="ARBA00002397"/>
    </source>
</evidence>
<comment type="similarity">
    <text evidence="2">Belongs to the FlgN family.</text>
</comment>
<comment type="function">
    <text evidence="1">Required for the efficient initiation of filament assembly.</text>
</comment>
<dbReference type="RefSeq" id="WP_141352937.1">
    <property type="nucleotide sequence ID" value="NZ_BJNV01000046.1"/>
</dbReference>
<comment type="caution">
    <text evidence="4">The sequence shown here is derived from an EMBL/GenBank/DDBJ whole genome shotgun (WGS) entry which is preliminary data.</text>
</comment>
<keyword evidence="4" id="KW-0969">Cilium</keyword>
<keyword evidence="5" id="KW-1185">Reference proteome</keyword>
<protein>
    <submittedName>
        <fullName evidence="4">Flagella synthesis protein</fullName>
    </submittedName>
</protein>
<dbReference type="SUPFAM" id="SSF140566">
    <property type="entry name" value="FlgN-like"/>
    <property type="match status" value="1"/>
</dbReference>
<keyword evidence="4" id="KW-0966">Cell projection</keyword>
<reference evidence="4 5" key="1">
    <citation type="submission" date="2019-06" db="EMBL/GenBank/DDBJ databases">
        <title>Whole genome shotgun sequence of Zoogloea ramigera NBRC 15342.</title>
        <authorList>
            <person name="Hosoyama A."/>
            <person name="Uohara A."/>
            <person name="Ohji S."/>
            <person name="Ichikawa N."/>
        </authorList>
    </citation>
    <scope>NUCLEOTIDE SEQUENCE [LARGE SCALE GENOMIC DNA]</scope>
    <source>
        <strain evidence="4 5">NBRC 15342</strain>
    </source>
</reference>
<proteinExistence type="inferred from homology"/>
<evidence type="ECO:0000256" key="2">
    <source>
        <dbReference type="ARBA" id="ARBA00007703"/>
    </source>
</evidence>
<dbReference type="InterPro" id="IPR036679">
    <property type="entry name" value="FlgN-like_sf"/>
</dbReference>
<sequence>MAIDPGFAQRLALLIQDERAGLQGFIALLQREEALLVATQIDALSALAEKKTALYRALQRLSDERVVMFARLGAKVSDENIRIVLADLPEALSAWQDVVSLAAEAKERNRINGQLITERLQNNQQALSVLLAAAEHPQIYGPDGQSRPTASRRLFGAA</sequence>
<keyword evidence="3" id="KW-1005">Bacterial flagellum biogenesis</keyword>
<accession>A0A4Y4CU98</accession>
<evidence type="ECO:0000313" key="4">
    <source>
        <dbReference type="EMBL" id="GEC96535.1"/>
    </source>
</evidence>